<protein>
    <recommendedName>
        <fullName evidence="2">BPL/LPL catalytic domain-containing protein</fullName>
    </recommendedName>
</protein>
<feature type="domain" description="BPL/LPL catalytic" evidence="2">
    <location>
        <begin position="1"/>
        <end position="147"/>
    </location>
</feature>
<proteinExistence type="predicted"/>
<dbReference type="InterPro" id="IPR004408">
    <property type="entry name" value="Biotin_CoA_COase_ligase"/>
</dbReference>
<dbReference type="Pfam" id="PF03099">
    <property type="entry name" value="BPL_LplA_LipB"/>
    <property type="match status" value="1"/>
</dbReference>
<dbReference type="EMBL" id="UINC01000821">
    <property type="protein sequence ID" value="SUZ61711.1"/>
    <property type="molecule type" value="Genomic_DNA"/>
</dbReference>
<gene>
    <name evidence="3" type="ORF">METZ01_LOCUS14565</name>
</gene>
<organism evidence="3">
    <name type="scientific">marine metagenome</name>
    <dbReference type="NCBI Taxonomy" id="408172"/>
    <lineage>
        <taxon>unclassified sequences</taxon>
        <taxon>metagenomes</taxon>
        <taxon>ecological metagenomes</taxon>
    </lineage>
</organism>
<dbReference type="InterPro" id="IPR004143">
    <property type="entry name" value="BPL_LPL_catalytic"/>
</dbReference>
<evidence type="ECO:0000313" key="3">
    <source>
        <dbReference type="EMBL" id="SUZ61711.1"/>
    </source>
</evidence>
<dbReference type="AlphaFoldDB" id="A0A381P467"/>
<dbReference type="GO" id="GO:0005737">
    <property type="term" value="C:cytoplasm"/>
    <property type="evidence" value="ECO:0007669"/>
    <property type="project" value="TreeGrafter"/>
</dbReference>
<name>A0A381P467_9ZZZZ</name>
<dbReference type="PANTHER" id="PTHR12835">
    <property type="entry name" value="BIOTIN PROTEIN LIGASE"/>
    <property type="match status" value="1"/>
</dbReference>
<dbReference type="PANTHER" id="PTHR12835:SF5">
    <property type="entry name" value="BIOTIN--PROTEIN LIGASE"/>
    <property type="match status" value="1"/>
</dbReference>
<sequence length="215" mass="22279">VVIADAQTAGKGRGGKHWESPSGMGLWISFLVRIDSEVPPILVPILVGLAATHALERLCPSLRPGIKWPNDIEVEGRKLGGILCEGAGPGAVVVGVGLNLHQGIEDFDPGLKGRAASMEMAGCRGVSRCKVAGELLSAARSLVDPPPPLLDERLRQEVRDRDILTGRAVRTELGVSGQAIGIGADGALLVEVEGRVQEIRAGGVVPIDSGAKGAT</sequence>
<evidence type="ECO:0000256" key="1">
    <source>
        <dbReference type="ARBA" id="ARBA00022598"/>
    </source>
</evidence>
<dbReference type="Gene3D" id="3.30.930.10">
    <property type="entry name" value="Bira Bifunctional Protein, Domain 2"/>
    <property type="match status" value="1"/>
</dbReference>
<dbReference type="NCBIfam" id="TIGR00121">
    <property type="entry name" value="birA_ligase"/>
    <property type="match status" value="1"/>
</dbReference>
<dbReference type="InterPro" id="IPR045864">
    <property type="entry name" value="aa-tRNA-synth_II/BPL/LPL"/>
</dbReference>
<dbReference type="SUPFAM" id="SSF55681">
    <property type="entry name" value="Class II aaRS and biotin synthetases"/>
    <property type="match status" value="1"/>
</dbReference>
<keyword evidence="1" id="KW-0436">Ligase</keyword>
<feature type="non-terminal residue" evidence="3">
    <location>
        <position position="1"/>
    </location>
</feature>
<evidence type="ECO:0000259" key="2">
    <source>
        <dbReference type="PROSITE" id="PS51733"/>
    </source>
</evidence>
<reference evidence="3" key="1">
    <citation type="submission" date="2018-05" db="EMBL/GenBank/DDBJ databases">
        <authorList>
            <person name="Lanie J.A."/>
            <person name="Ng W.-L."/>
            <person name="Kazmierczak K.M."/>
            <person name="Andrzejewski T.M."/>
            <person name="Davidsen T.M."/>
            <person name="Wayne K.J."/>
            <person name="Tettelin H."/>
            <person name="Glass J.I."/>
            <person name="Rusch D."/>
            <person name="Podicherti R."/>
            <person name="Tsui H.-C.T."/>
            <person name="Winkler M.E."/>
        </authorList>
    </citation>
    <scope>NUCLEOTIDE SEQUENCE</scope>
</reference>
<dbReference type="PROSITE" id="PS51733">
    <property type="entry name" value="BPL_LPL_CATALYTIC"/>
    <property type="match status" value="1"/>
</dbReference>
<accession>A0A381P467</accession>
<dbReference type="GO" id="GO:0004077">
    <property type="term" value="F:biotin--[biotin carboxyl-carrier protein] ligase activity"/>
    <property type="evidence" value="ECO:0007669"/>
    <property type="project" value="InterPro"/>
</dbReference>